<name>A0A2P5PA72_9CHLR</name>
<dbReference type="Proteomes" id="UP000235653">
    <property type="component" value="Unassembled WGS sequence"/>
</dbReference>
<evidence type="ECO:0000313" key="3">
    <source>
        <dbReference type="Proteomes" id="UP000235653"/>
    </source>
</evidence>
<proteinExistence type="predicted"/>
<feature type="coiled-coil region" evidence="1">
    <location>
        <begin position="142"/>
        <end position="211"/>
    </location>
</feature>
<sequence>MPHSYEKRLEVSLLYVFGYTYKEIEDEADVSHGSINDIVGDLKSGDLKILGIPMEEVVTLRQVSVEINKKGLQPAQALLGGVFFKRCLELGIEPASLDLLGDLVKKFAPGGFPAQDFFKVAFRLHTLEQSEGTSYTELGHKLDDYQATRGGLQKEISSLQELKAQFIAEETTLETDKVTKQLATNQAQAKLETLTSEIETAKGKVAKEQAIQMHLKAERQDLAVKNQELAAQLGAKQAALAIINKTGFSEIHLFQLRNCILELAADKGTSPEVFAD</sequence>
<dbReference type="AlphaFoldDB" id="A0A2P5PA72"/>
<comment type="caution">
    <text evidence="2">The sequence shown here is derived from an EMBL/GenBank/DDBJ whole genome shotgun (WGS) entry which is preliminary data.</text>
</comment>
<keyword evidence="1" id="KW-0175">Coiled coil</keyword>
<reference evidence="2 3" key="1">
    <citation type="journal article" date="2017" name="ISME J.">
        <title>Grape pomace compost harbors organohalide-respiring Dehalogenimonas species with novel reductive dehalogenase genes.</title>
        <authorList>
            <person name="Yang Y."/>
            <person name="Higgins S.A."/>
            <person name="Yan J."/>
            <person name="Simsir B."/>
            <person name="Chourey K."/>
            <person name="Iyer R."/>
            <person name="Hettich R.L."/>
            <person name="Baldwin B."/>
            <person name="Ogles D.M."/>
            <person name="Loffler F.E."/>
        </authorList>
    </citation>
    <scope>NUCLEOTIDE SEQUENCE [LARGE SCALE GENOMIC DNA]</scope>
    <source>
        <strain evidence="2 3">GP</strain>
    </source>
</reference>
<dbReference type="RefSeq" id="WP_102331409.1">
    <property type="nucleotide sequence ID" value="NZ_CP058566.2"/>
</dbReference>
<keyword evidence="3" id="KW-1185">Reference proteome</keyword>
<evidence type="ECO:0000313" key="2">
    <source>
        <dbReference type="EMBL" id="PPD59174.1"/>
    </source>
</evidence>
<evidence type="ECO:0000256" key="1">
    <source>
        <dbReference type="SAM" id="Coils"/>
    </source>
</evidence>
<protein>
    <submittedName>
        <fullName evidence="2">Uncharacterized protein</fullName>
    </submittedName>
</protein>
<accession>A0A2P5PA72</accession>
<dbReference type="EMBL" id="JQAN02000001">
    <property type="protein sequence ID" value="PPD59174.1"/>
    <property type="molecule type" value="Genomic_DNA"/>
</dbReference>
<gene>
    <name evidence="2" type="ORF">JP09_000395</name>
</gene>
<organism evidence="2 3">
    <name type="scientific">Dehalogenimonas etheniformans</name>
    <dbReference type="NCBI Taxonomy" id="1536648"/>
    <lineage>
        <taxon>Bacteria</taxon>
        <taxon>Bacillati</taxon>
        <taxon>Chloroflexota</taxon>
        <taxon>Dehalococcoidia</taxon>
        <taxon>Dehalococcoidales</taxon>
        <taxon>Dehalococcoidaceae</taxon>
        <taxon>Dehalogenimonas</taxon>
    </lineage>
</organism>